<dbReference type="InterPro" id="IPR048619">
    <property type="entry name" value="CsoSCA_N"/>
</dbReference>
<evidence type="ECO:0000259" key="16">
    <source>
        <dbReference type="Pfam" id="PF20686"/>
    </source>
</evidence>
<evidence type="ECO:0000256" key="8">
    <source>
        <dbReference type="ARBA" id="ARBA00023669"/>
    </source>
</evidence>
<gene>
    <name evidence="18" type="ORF">A9404_06290</name>
</gene>
<dbReference type="Proteomes" id="UP000078596">
    <property type="component" value="Chromosome"/>
</dbReference>
<evidence type="ECO:0000256" key="4">
    <source>
        <dbReference type="ARBA" id="ARBA00022833"/>
    </source>
</evidence>
<dbReference type="EC" id="4.2.1.1" evidence="2 13"/>
<protein>
    <recommendedName>
        <fullName evidence="10 13">Carboxysome shell carbonic anhydrase</fullName>
        <ecNumber evidence="2 13">4.2.1.1</ecNumber>
    </recommendedName>
</protein>
<dbReference type="SMR" id="A0A191ZGR3"/>
<dbReference type="InterPro" id="IPR048539">
    <property type="entry name" value="CsoSCA_cat"/>
</dbReference>
<feature type="domain" description="Carboxysome Shell Carbonic Anhydrase C-terminal" evidence="15">
    <location>
        <begin position="410"/>
        <end position="524"/>
    </location>
</feature>
<name>A0A191ZGR3_9GAMM</name>
<dbReference type="Gene3D" id="3.30.1330.140">
    <property type="entry name" value="Carboxysome Shell Carbonic Anhydrase, C-terminal domain"/>
    <property type="match status" value="1"/>
</dbReference>
<keyword evidence="6" id="KW-0120">Carbon dioxide fixation</keyword>
<sequence length="526" mass="57924">MNTRNSRQMQRSRLGGTSAKNRAPVGLGSKTQPRLDLAETVQPNPAYDRHPACRTLPDRGCQHPLTDVAANEQLGRCEDTVKNRFDRIVPFLRAVAGIPLGVEYVTRVQELAQSSLGHTLPEHLLADNWINGHNLKGIFGYATAKALTAATEQFSRRLKSEQDDAASAIGMLLDCGFHAVDISPCADGRLKGLLPYILRLPLSAFTYRKAYAGALFDVETDLQQWQSTELRRFREGVPNYADSPTHYLKIAVYHFSTSDPTHAGCAAHGSNDRAALEAGLARLMQLRQAVENAFCCGASLEILLIGVDTDTDAIRVHIPDGDGFLNPHRYVDNADLYANTLNMTPDAARMAVHEAILAASASEGWAKGHGAPHEGMRRFIAHLLINNLSQIDYVVQRAGGRYPQDDIGHAERFISAGDGFDEVQIRNLAYYAHLQTVEENTADIDVGIKIFKKLNVARGLPIPIAVHYRYDSGVPGARDRMVERARRVHRAIAARFPELNDAGMLQFRLSVQDREIGSPIEEVAPA</sequence>
<dbReference type="RefSeq" id="WP_066099404.1">
    <property type="nucleotide sequence ID" value="NZ_CP016027.1"/>
</dbReference>
<organism evidence="18 19">
    <name type="scientific">Halothiobacillus diazotrophicus</name>
    <dbReference type="NCBI Taxonomy" id="1860122"/>
    <lineage>
        <taxon>Bacteria</taxon>
        <taxon>Pseudomonadati</taxon>
        <taxon>Pseudomonadota</taxon>
        <taxon>Gammaproteobacteria</taxon>
        <taxon>Chromatiales</taxon>
        <taxon>Halothiobacillaceae</taxon>
        <taxon>Halothiobacillus</taxon>
    </lineage>
</organism>
<dbReference type="AlphaFoldDB" id="A0A191ZGR3"/>
<evidence type="ECO:0000313" key="19">
    <source>
        <dbReference type="Proteomes" id="UP000078596"/>
    </source>
</evidence>
<feature type="compositionally biased region" description="Polar residues" evidence="14">
    <location>
        <begin position="1"/>
        <end position="11"/>
    </location>
</feature>
<dbReference type="Pfam" id="PF20686">
    <property type="entry name" value="CsoSCA_cat"/>
    <property type="match status" value="1"/>
</dbReference>
<keyword evidence="8" id="KW-1282">Carboxysome</keyword>
<keyword evidence="4" id="KW-0862">Zinc</keyword>
<evidence type="ECO:0000256" key="11">
    <source>
        <dbReference type="ARBA" id="ARBA00024446"/>
    </source>
</evidence>
<keyword evidence="3" id="KW-0479">Metal-binding</keyword>
<dbReference type="GO" id="GO:0015977">
    <property type="term" value="P:carbon fixation"/>
    <property type="evidence" value="ECO:0007669"/>
    <property type="project" value="UniProtKB-UniRule"/>
</dbReference>
<dbReference type="GO" id="GO:0004089">
    <property type="term" value="F:carbonate dehydratase activity"/>
    <property type="evidence" value="ECO:0007669"/>
    <property type="project" value="UniProtKB-UniRule"/>
</dbReference>
<dbReference type="STRING" id="1860122.A9404_06290"/>
<dbReference type="GO" id="GO:0046872">
    <property type="term" value="F:metal ion binding"/>
    <property type="evidence" value="ECO:0007669"/>
    <property type="project" value="UniProtKB-KW"/>
</dbReference>
<comment type="catalytic activity">
    <reaction evidence="12">
        <text>hydrogencarbonate + H(+) = CO2 + H2O</text>
        <dbReference type="Rhea" id="RHEA:10748"/>
        <dbReference type="ChEBI" id="CHEBI:15377"/>
        <dbReference type="ChEBI" id="CHEBI:15378"/>
        <dbReference type="ChEBI" id="CHEBI:16526"/>
        <dbReference type="ChEBI" id="CHEBI:17544"/>
        <dbReference type="EC" id="4.2.1.1"/>
    </reaction>
</comment>
<keyword evidence="5" id="KW-0456">Lyase</keyword>
<dbReference type="Pfam" id="PF08936">
    <property type="entry name" value="CsoSCA_C"/>
    <property type="match status" value="1"/>
</dbReference>
<dbReference type="Gene3D" id="1.20.120.1310">
    <property type="entry name" value="Carboxysome Shell Carbonic Anhydrase, N-terminal helical domain"/>
    <property type="match status" value="1"/>
</dbReference>
<evidence type="ECO:0000256" key="1">
    <source>
        <dbReference type="ARBA" id="ARBA00001947"/>
    </source>
</evidence>
<evidence type="ECO:0000256" key="6">
    <source>
        <dbReference type="ARBA" id="ARBA00023300"/>
    </source>
</evidence>
<keyword evidence="19" id="KW-1185">Reference proteome</keyword>
<evidence type="ECO:0000256" key="5">
    <source>
        <dbReference type="ARBA" id="ARBA00023239"/>
    </source>
</evidence>
<dbReference type="InterPro" id="IPR043066">
    <property type="entry name" value="CsoSCA_C_sf"/>
</dbReference>
<dbReference type="KEGG" id="haz:A9404_06290"/>
<dbReference type="EMBL" id="CP016027">
    <property type="protein sequence ID" value="ANJ67042.1"/>
    <property type="molecule type" value="Genomic_DNA"/>
</dbReference>
<keyword evidence="11" id="KW-1283">Bacterial microcompartment</keyword>
<dbReference type="Pfam" id="PF20687">
    <property type="entry name" value="CsoSCA_N"/>
    <property type="match status" value="1"/>
</dbReference>
<dbReference type="OrthoDB" id="544846at2"/>
<dbReference type="NCBIfam" id="TIGR02701">
    <property type="entry name" value="shell_carb_anhy"/>
    <property type="match status" value="1"/>
</dbReference>
<comment type="subcellular location">
    <subcellularLocation>
        <location evidence="7">Carboxysome</location>
    </subcellularLocation>
</comment>
<reference evidence="18 19" key="1">
    <citation type="submission" date="2016-06" db="EMBL/GenBank/DDBJ databases">
        <title>Insight into the functional genes involving in sulfur oxidation in Pearl River water.</title>
        <authorList>
            <person name="Luo J."/>
            <person name="Tan X."/>
            <person name="Lin W."/>
        </authorList>
    </citation>
    <scope>NUCLEOTIDE SEQUENCE [LARGE SCALE GENOMIC DNA]</scope>
    <source>
        <strain evidence="18 19">LS2</strain>
    </source>
</reference>
<feature type="domain" description="Carboxysome Shell Carbonic Anhydrase catalytic" evidence="16">
    <location>
        <begin position="170"/>
        <end position="409"/>
    </location>
</feature>
<evidence type="ECO:0000256" key="9">
    <source>
        <dbReference type="ARBA" id="ARBA00024021"/>
    </source>
</evidence>
<feature type="region of interest" description="Disordered" evidence="14">
    <location>
        <begin position="1"/>
        <end position="35"/>
    </location>
</feature>
<feature type="domain" description="Carboxysome Shell Carbonic Anhydrase N-terminal" evidence="17">
    <location>
        <begin position="63"/>
        <end position="154"/>
    </location>
</feature>
<evidence type="ECO:0000256" key="2">
    <source>
        <dbReference type="ARBA" id="ARBA00012925"/>
    </source>
</evidence>
<dbReference type="InterPro" id="IPR014074">
    <property type="entry name" value="Carboxysome_shell_carb_anhy"/>
</dbReference>
<evidence type="ECO:0000259" key="17">
    <source>
        <dbReference type="Pfam" id="PF20687"/>
    </source>
</evidence>
<evidence type="ECO:0000256" key="13">
    <source>
        <dbReference type="NCBIfam" id="TIGR02701"/>
    </source>
</evidence>
<evidence type="ECO:0000313" key="18">
    <source>
        <dbReference type="EMBL" id="ANJ67042.1"/>
    </source>
</evidence>
<comment type="cofactor">
    <cofactor evidence="1">
        <name>Zn(2+)</name>
        <dbReference type="ChEBI" id="CHEBI:29105"/>
    </cofactor>
</comment>
<evidence type="ECO:0000259" key="15">
    <source>
        <dbReference type="Pfam" id="PF08936"/>
    </source>
</evidence>
<proteinExistence type="inferred from homology"/>
<evidence type="ECO:0000256" key="12">
    <source>
        <dbReference type="ARBA" id="ARBA00048348"/>
    </source>
</evidence>
<accession>A0A191ZGR3</accession>
<evidence type="ECO:0000256" key="7">
    <source>
        <dbReference type="ARBA" id="ARBA00023587"/>
    </source>
</evidence>
<evidence type="ECO:0000256" key="3">
    <source>
        <dbReference type="ARBA" id="ARBA00022723"/>
    </source>
</evidence>
<dbReference type="GO" id="GO:0031470">
    <property type="term" value="C:carboxysome"/>
    <property type="evidence" value="ECO:0007669"/>
    <property type="project" value="UniProtKB-SubCell"/>
</dbReference>
<dbReference type="InterPro" id="IPR043065">
    <property type="entry name" value="CsoSCA_N_sf"/>
</dbReference>
<evidence type="ECO:0000256" key="14">
    <source>
        <dbReference type="SAM" id="MobiDB-lite"/>
    </source>
</evidence>
<evidence type="ECO:0000256" key="10">
    <source>
        <dbReference type="ARBA" id="ARBA00024121"/>
    </source>
</evidence>
<comment type="similarity">
    <text evidence="9">Belongs to the beta-class carbonic anhydrase family. CsoSCA subfamily.</text>
</comment>
<dbReference type="InterPro" id="IPR048620">
    <property type="entry name" value="CsoSCA_C"/>
</dbReference>